<organism evidence="2 3">
    <name type="scientific">Portunus trituberculatus</name>
    <name type="common">Swimming crab</name>
    <name type="synonym">Neptunus trituberculatus</name>
    <dbReference type="NCBI Taxonomy" id="210409"/>
    <lineage>
        <taxon>Eukaryota</taxon>
        <taxon>Metazoa</taxon>
        <taxon>Ecdysozoa</taxon>
        <taxon>Arthropoda</taxon>
        <taxon>Crustacea</taxon>
        <taxon>Multicrustacea</taxon>
        <taxon>Malacostraca</taxon>
        <taxon>Eumalacostraca</taxon>
        <taxon>Eucarida</taxon>
        <taxon>Decapoda</taxon>
        <taxon>Pleocyemata</taxon>
        <taxon>Brachyura</taxon>
        <taxon>Eubrachyura</taxon>
        <taxon>Portunoidea</taxon>
        <taxon>Portunidae</taxon>
        <taxon>Portuninae</taxon>
        <taxon>Portunus</taxon>
    </lineage>
</organism>
<dbReference type="EMBL" id="VSRR010015188">
    <property type="protein sequence ID" value="MPC57920.1"/>
    <property type="molecule type" value="Genomic_DNA"/>
</dbReference>
<feature type="region of interest" description="Disordered" evidence="1">
    <location>
        <begin position="1"/>
        <end position="25"/>
    </location>
</feature>
<feature type="compositionally biased region" description="Basic and acidic residues" evidence="1">
    <location>
        <begin position="13"/>
        <end position="25"/>
    </location>
</feature>
<accession>A0A5B7GC95</accession>
<dbReference type="Proteomes" id="UP000324222">
    <property type="component" value="Unassembled WGS sequence"/>
</dbReference>
<proteinExistence type="predicted"/>
<evidence type="ECO:0000256" key="1">
    <source>
        <dbReference type="SAM" id="MobiDB-lite"/>
    </source>
</evidence>
<protein>
    <submittedName>
        <fullName evidence="2">Uncharacterized protein</fullName>
    </submittedName>
</protein>
<name>A0A5B7GC95_PORTR</name>
<evidence type="ECO:0000313" key="3">
    <source>
        <dbReference type="Proteomes" id="UP000324222"/>
    </source>
</evidence>
<dbReference type="AlphaFoldDB" id="A0A5B7GC95"/>
<evidence type="ECO:0000313" key="2">
    <source>
        <dbReference type="EMBL" id="MPC57920.1"/>
    </source>
</evidence>
<keyword evidence="3" id="KW-1185">Reference proteome</keyword>
<reference evidence="2 3" key="1">
    <citation type="submission" date="2019-05" db="EMBL/GenBank/DDBJ databases">
        <title>Another draft genome of Portunus trituberculatus and its Hox gene families provides insights of decapod evolution.</title>
        <authorList>
            <person name="Jeong J.-H."/>
            <person name="Song I."/>
            <person name="Kim S."/>
            <person name="Choi T."/>
            <person name="Kim D."/>
            <person name="Ryu S."/>
            <person name="Kim W."/>
        </authorList>
    </citation>
    <scope>NUCLEOTIDE SEQUENCE [LARGE SCALE GENOMIC DNA]</scope>
    <source>
        <tissue evidence="2">Muscle</tissue>
    </source>
</reference>
<sequence>MASQAVNSVRRSQVKERAPEVQEAPRSRVTLAALRIKVRPHKGSAPDHLCCARGRGGSRLRTSCGTGRSDWTREPLSARNFLRGRSLGSVQPMKTRQSTMLGGAKLTTLLSPLNDLLPPCSACSLLPAGATAAASPTGPPADENRCPM</sequence>
<feature type="compositionally biased region" description="Polar residues" evidence="1">
    <location>
        <begin position="1"/>
        <end position="11"/>
    </location>
</feature>
<comment type="caution">
    <text evidence="2">The sequence shown here is derived from an EMBL/GenBank/DDBJ whole genome shotgun (WGS) entry which is preliminary data.</text>
</comment>
<gene>
    <name evidence="2" type="ORF">E2C01_051912</name>
</gene>